<dbReference type="EMBL" id="CM004475">
    <property type="protein sequence ID" value="OCT78497.1"/>
    <property type="molecule type" value="Genomic_DNA"/>
</dbReference>
<evidence type="ECO:0000313" key="2">
    <source>
        <dbReference type="Proteomes" id="UP000694892"/>
    </source>
</evidence>
<dbReference type="Proteomes" id="UP000694892">
    <property type="component" value="Chromosome 5S"/>
</dbReference>
<evidence type="ECO:0000313" key="1">
    <source>
        <dbReference type="EMBL" id="OCT78497.1"/>
    </source>
</evidence>
<protein>
    <submittedName>
        <fullName evidence="1">Uncharacterized protein</fullName>
    </submittedName>
</protein>
<sequence length="71" mass="8007">MLSHISKAMSQVFSIQTMLATTDSSRIKNTLLQHLELFGGSQNKIDELQLDVSFVHVNMKAMVKYTVQHVS</sequence>
<proteinExistence type="predicted"/>
<reference evidence="2" key="1">
    <citation type="journal article" date="2016" name="Nature">
        <title>Genome evolution in the allotetraploid frog Xenopus laevis.</title>
        <authorList>
            <person name="Session A.M."/>
            <person name="Uno Y."/>
            <person name="Kwon T."/>
            <person name="Chapman J.A."/>
            <person name="Toyoda A."/>
            <person name="Takahashi S."/>
            <person name="Fukui A."/>
            <person name="Hikosaka A."/>
            <person name="Suzuki A."/>
            <person name="Kondo M."/>
            <person name="van Heeringen S.J."/>
            <person name="Quigley I."/>
            <person name="Heinz S."/>
            <person name="Ogino H."/>
            <person name="Ochi H."/>
            <person name="Hellsten U."/>
            <person name="Lyons J.B."/>
            <person name="Simakov O."/>
            <person name="Putnam N."/>
            <person name="Stites J."/>
            <person name="Kuroki Y."/>
            <person name="Tanaka T."/>
            <person name="Michiue T."/>
            <person name="Watanabe M."/>
            <person name="Bogdanovic O."/>
            <person name="Lister R."/>
            <person name="Georgiou G."/>
            <person name="Paranjpe S.S."/>
            <person name="van Kruijsbergen I."/>
            <person name="Shu S."/>
            <person name="Carlson J."/>
            <person name="Kinoshita T."/>
            <person name="Ohta Y."/>
            <person name="Mawaribuchi S."/>
            <person name="Jenkins J."/>
            <person name="Grimwood J."/>
            <person name="Schmutz J."/>
            <person name="Mitros T."/>
            <person name="Mozaffari S.V."/>
            <person name="Suzuki Y."/>
            <person name="Haramoto Y."/>
            <person name="Yamamoto T.S."/>
            <person name="Takagi C."/>
            <person name="Heald R."/>
            <person name="Miller K."/>
            <person name="Haudenschild C."/>
            <person name="Kitzman J."/>
            <person name="Nakayama T."/>
            <person name="Izutsu Y."/>
            <person name="Robert J."/>
            <person name="Fortriede J."/>
            <person name="Burns K."/>
            <person name="Lotay V."/>
            <person name="Karimi K."/>
            <person name="Yasuoka Y."/>
            <person name="Dichmann D.S."/>
            <person name="Flajnik M.F."/>
            <person name="Houston D.W."/>
            <person name="Shendure J."/>
            <person name="DuPasquier L."/>
            <person name="Vize P.D."/>
            <person name="Zorn A.M."/>
            <person name="Ito M."/>
            <person name="Marcotte E.M."/>
            <person name="Wallingford J.B."/>
            <person name="Ito Y."/>
            <person name="Asashima M."/>
            <person name="Ueno N."/>
            <person name="Matsuda Y."/>
            <person name="Veenstra G.J."/>
            <person name="Fujiyama A."/>
            <person name="Harland R.M."/>
            <person name="Taira M."/>
            <person name="Rokhsar D.S."/>
        </authorList>
    </citation>
    <scope>NUCLEOTIDE SEQUENCE [LARGE SCALE GENOMIC DNA]</scope>
    <source>
        <strain evidence="2">J</strain>
    </source>
</reference>
<accession>A0A974HHQ2</accession>
<dbReference type="AlphaFoldDB" id="A0A974HHQ2"/>
<gene>
    <name evidence="1" type="ORF">XELAEV_18029594mg</name>
</gene>
<name>A0A974HHQ2_XENLA</name>
<organism evidence="1 2">
    <name type="scientific">Xenopus laevis</name>
    <name type="common">African clawed frog</name>
    <dbReference type="NCBI Taxonomy" id="8355"/>
    <lineage>
        <taxon>Eukaryota</taxon>
        <taxon>Metazoa</taxon>
        <taxon>Chordata</taxon>
        <taxon>Craniata</taxon>
        <taxon>Vertebrata</taxon>
        <taxon>Euteleostomi</taxon>
        <taxon>Amphibia</taxon>
        <taxon>Batrachia</taxon>
        <taxon>Anura</taxon>
        <taxon>Pipoidea</taxon>
        <taxon>Pipidae</taxon>
        <taxon>Xenopodinae</taxon>
        <taxon>Xenopus</taxon>
        <taxon>Xenopus</taxon>
    </lineage>
</organism>